<feature type="transmembrane region" description="Helical" evidence="8">
    <location>
        <begin position="99"/>
        <end position="121"/>
    </location>
</feature>
<dbReference type="Proteomes" id="UP000267027">
    <property type="component" value="Unassembled WGS sequence"/>
</dbReference>
<evidence type="ECO:0000256" key="4">
    <source>
        <dbReference type="ARBA" id="ARBA00022989"/>
    </source>
</evidence>
<dbReference type="GO" id="GO:0015271">
    <property type="term" value="F:outward rectifier potassium channel activity"/>
    <property type="evidence" value="ECO:0007669"/>
    <property type="project" value="TreeGrafter"/>
</dbReference>
<dbReference type="SUPFAM" id="SSF81324">
    <property type="entry name" value="Voltage-gated potassium channels"/>
    <property type="match status" value="1"/>
</dbReference>
<dbReference type="EMBL" id="UYYA01004617">
    <property type="protein sequence ID" value="VDM62707.1"/>
    <property type="molecule type" value="Genomic_DNA"/>
</dbReference>
<comment type="subcellular location">
    <subcellularLocation>
        <location evidence="1">Membrane</location>
        <topology evidence="1">Multi-pass membrane protein</topology>
    </subcellularLocation>
</comment>
<keyword evidence="5" id="KW-0406">Ion transport</keyword>
<name>A0A0R3PXS0_ANGCS</name>
<evidence type="ECO:0000256" key="1">
    <source>
        <dbReference type="ARBA" id="ARBA00004141"/>
    </source>
</evidence>
<dbReference type="InterPro" id="IPR003280">
    <property type="entry name" value="2pore_dom_K_chnl"/>
</dbReference>
<dbReference type="AlphaFoldDB" id="A0A0R3PXS0"/>
<dbReference type="OrthoDB" id="297496at2759"/>
<organism evidence="12">
    <name type="scientific">Angiostrongylus costaricensis</name>
    <name type="common">Nematode worm</name>
    <dbReference type="NCBI Taxonomy" id="334426"/>
    <lineage>
        <taxon>Eukaryota</taxon>
        <taxon>Metazoa</taxon>
        <taxon>Ecdysozoa</taxon>
        <taxon>Nematoda</taxon>
        <taxon>Chromadorea</taxon>
        <taxon>Rhabditida</taxon>
        <taxon>Rhabditina</taxon>
        <taxon>Rhabditomorpha</taxon>
        <taxon>Strongyloidea</taxon>
        <taxon>Metastrongylidae</taxon>
        <taxon>Angiostrongylus</taxon>
    </lineage>
</organism>
<evidence type="ECO:0000256" key="8">
    <source>
        <dbReference type="SAM" id="Phobius"/>
    </source>
</evidence>
<dbReference type="PANTHER" id="PTHR11003:SF309">
    <property type="entry name" value="POTASSIUM CHANNEL DOMAIN-CONTAINING PROTEIN"/>
    <property type="match status" value="1"/>
</dbReference>
<dbReference type="PANTHER" id="PTHR11003">
    <property type="entry name" value="POTASSIUM CHANNEL, SUBFAMILY K"/>
    <property type="match status" value="1"/>
</dbReference>
<dbReference type="InterPro" id="IPR013099">
    <property type="entry name" value="K_chnl_dom"/>
</dbReference>
<feature type="transmembrane region" description="Helical" evidence="8">
    <location>
        <begin position="55"/>
        <end position="79"/>
    </location>
</feature>
<keyword evidence="6 8" id="KW-0472">Membrane</keyword>
<keyword evidence="4 8" id="KW-1133">Transmembrane helix</keyword>
<evidence type="ECO:0000313" key="12">
    <source>
        <dbReference type="WBParaSite" id="ACOC_0001112101-mRNA-1"/>
    </source>
</evidence>
<gene>
    <name evidence="10" type="ORF">ACOC_LOCUS11122</name>
</gene>
<evidence type="ECO:0000256" key="6">
    <source>
        <dbReference type="ARBA" id="ARBA00023136"/>
    </source>
</evidence>
<keyword evidence="7" id="KW-0407">Ion channel</keyword>
<reference evidence="12" key="1">
    <citation type="submission" date="2017-02" db="UniProtKB">
        <authorList>
            <consortium name="WormBaseParasite"/>
        </authorList>
    </citation>
    <scope>IDENTIFICATION</scope>
</reference>
<dbReference type="GO" id="GO:0022841">
    <property type="term" value="F:potassium ion leak channel activity"/>
    <property type="evidence" value="ECO:0007669"/>
    <property type="project" value="TreeGrafter"/>
</dbReference>
<dbReference type="OMA" id="VARSIPC"/>
<feature type="domain" description="Potassium channel" evidence="9">
    <location>
        <begin position="76"/>
        <end position="119"/>
    </location>
</feature>
<evidence type="ECO:0000256" key="2">
    <source>
        <dbReference type="ARBA" id="ARBA00022448"/>
    </source>
</evidence>
<keyword evidence="11" id="KW-1185">Reference proteome</keyword>
<sequence>MVPVGFGLVTPLTWSGRLFLIIYAVVGIPLALVTISDIGKFFCDAAFKFFREVSSMLLLLSVARSIPCFMAALVIMLLLYPIVGGVCIHNVSQLSLFDSVYYCCITILTVGFVDVVAANIIHHVHYMGRQMGKATAIAEKMVLVRLHA</sequence>
<feature type="domain" description="Potassium channel" evidence="9">
    <location>
        <begin position="3"/>
        <end position="42"/>
    </location>
</feature>
<evidence type="ECO:0000313" key="10">
    <source>
        <dbReference type="EMBL" id="VDM62707.1"/>
    </source>
</evidence>
<evidence type="ECO:0000313" key="11">
    <source>
        <dbReference type="Proteomes" id="UP000267027"/>
    </source>
</evidence>
<dbReference type="WBParaSite" id="ACOC_0001112101-mRNA-1">
    <property type="protein sequence ID" value="ACOC_0001112101-mRNA-1"/>
    <property type="gene ID" value="ACOC_0001112101"/>
</dbReference>
<feature type="transmembrane region" description="Helical" evidence="8">
    <location>
        <begin position="20"/>
        <end position="43"/>
    </location>
</feature>
<evidence type="ECO:0000256" key="5">
    <source>
        <dbReference type="ARBA" id="ARBA00023065"/>
    </source>
</evidence>
<reference evidence="10 11" key="2">
    <citation type="submission" date="2018-11" db="EMBL/GenBank/DDBJ databases">
        <authorList>
            <consortium name="Pathogen Informatics"/>
        </authorList>
    </citation>
    <scope>NUCLEOTIDE SEQUENCE [LARGE SCALE GENOMIC DNA]</scope>
    <source>
        <strain evidence="10 11">Costa Rica</strain>
    </source>
</reference>
<accession>A0A0R3PXS0</accession>
<dbReference type="GO" id="GO:0030322">
    <property type="term" value="P:stabilization of membrane potential"/>
    <property type="evidence" value="ECO:0007669"/>
    <property type="project" value="TreeGrafter"/>
</dbReference>
<proteinExistence type="predicted"/>
<dbReference type="GO" id="GO:0005886">
    <property type="term" value="C:plasma membrane"/>
    <property type="evidence" value="ECO:0007669"/>
    <property type="project" value="TreeGrafter"/>
</dbReference>
<keyword evidence="3 8" id="KW-0812">Transmembrane</keyword>
<protein>
    <submittedName>
        <fullName evidence="12">Ion_trans_2 domain-containing protein</fullName>
    </submittedName>
</protein>
<evidence type="ECO:0000256" key="7">
    <source>
        <dbReference type="ARBA" id="ARBA00023303"/>
    </source>
</evidence>
<keyword evidence="2" id="KW-0813">Transport</keyword>
<evidence type="ECO:0000259" key="9">
    <source>
        <dbReference type="Pfam" id="PF07885"/>
    </source>
</evidence>
<dbReference type="Gene3D" id="1.10.287.70">
    <property type="match status" value="1"/>
</dbReference>
<evidence type="ECO:0000256" key="3">
    <source>
        <dbReference type="ARBA" id="ARBA00022692"/>
    </source>
</evidence>
<dbReference type="Pfam" id="PF07885">
    <property type="entry name" value="Ion_trans_2"/>
    <property type="match status" value="2"/>
</dbReference>